<proteinExistence type="predicted"/>
<protein>
    <submittedName>
        <fullName evidence="3">TRAP transporter, 4TM/12TM fusion protein</fullName>
    </submittedName>
</protein>
<keyword evidence="1" id="KW-0472">Membrane</keyword>
<dbReference type="InterPro" id="IPR011853">
    <property type="entry name" value="TRAP_DctM-Dct_fused"/>
</dbReference>
<dbReference type="PANTHER" id="PTHR43849:SF2">
    <property type="entry name" value="BLL3936 PROTEIN"/>
    <property type="match status" value="1"/>
</dbReference>
<feature type="transmembrane region" description="Helical" evidence="1">
    <location>
        <begin position="150"/>
        <end position="172"/>
    </location>
</feature>
<feature type="domain" description="TRAP C4-dicarboxylate transport system permease DctM subunit" evidence="2">
    <location>
        <begin position="92"/>
        <end position="524"/>
    </location>
</feature>
<evidence type="ECO:0000259" key="2">
    <source>
        <dbReference type="Pfam" id="PF06808"/>
    </source>
</evidence>
<keyword evidence="4" id="KW-1185">Reference proteome</keyword>
<evidence type="ECO:0000313" key="3">
    <source>
        <dbReference type="EMBL" id="KRT34797.1"/>
    </source>
</evidence>
<sequence length="603" mass="64734">MGLFHLYTAVFGSLEAYLQRNVHLLWVLPLTFLLFPPTKQSPKDRVPWFDWLLAFLATLPGLYVIFNYESIIYRMIQVDPVTVTQIVIGTLLVVLLLEGTRRVVGLPLAIIGALFALYMYFGHYMPGIFRAYPFSFDRIIEHFYLTDEGIFSSPLGISATYVMIFLIFGGFLEKSGTGTYFMELAEAFAGHSPGGPAKISVLSSAFFGSISGSAVANVYATGAFTIPLMKRTGYSPTFAGAVEAVASTGGQIMPPLMGAGAFIMAAFLGVPYRNIMIAAFVPAVLYYVAVLVMVHIRALKIGLKGLPREELPSRANVIKKSYLLIPLGGLVVMLLYGYTPMRAAVISIALAWAMSLFDKHYRMGPRAVIDAIHDGSKNIFIVAIACATAGIVVGSVTLTGFGFKVVSFIFSLAMNLPFLALLLVMALSIILGMGLPTTAAYIVASALTVPALVKLGFTALAANMFVFYFAVISNITPPVALAAYAASSLAGANPDKTGFQAMRLGLLAFVVPFAFCYDGGLLLQGNAVSNILVLLGGLFSAVALGCALEGYSNKPIGLLSRSLFLVFGVCCLWPMATIKLIGIVAIITLFVLARRGSFHKNDM</sequence>
<reference evidence="4" key="1">
    <citation type="submission" date="2012-09" db="EMBL/GenBank/DDBJ databases">
        <authorList>
            <person name="Weinstock G."/>
            <person name="Sodergren E."/>
            <person name="Clifton S."/>
            <person name="Fulton L."/>
            <person name="Fulton B."/>
            <person name="Courtney L."/>
            <person name="Fronick C."/>
            <person name="Harrison M."/>
            <person name="Strong C."/>
            <person name="Farmer C."/>
            <person name="Delehaunty K."/>
            <person name="Markovic C."/>
            <person name="Hall O."/>
            <person name="Minx P."/>
            <person name="Tomlinson C."/>
            <person name="Mitreva M."/>
            <person name="Nelson J."/>
            <person name="Hou S."/>
            <person name="Wollam A."/>
            <person name="Pepin K.H."/>
            <person name="Johnson M."/>
            <person name="Bhonagiri V."/>
            <person name="Nash W.E."/>
            <person name="Suruliraj S."/>
            <person name="Warren W."/>
            <person name="Chinwalla A."/>
            <person name="Mardis E.R."/>
            <person name="Wilson R.K."/>
        </authorList>
    </citation>
    <scope>NUCLEOTIDE SEQUENCE [LARGE SCALE GENOMIC DNA]</scope>
    <source>
        <strain evidence="4">OS1</strain>
    </source>
</reference>
<dbReference type="STRING" id="592015.HMPREF1705_04041"/>
<dbReference type="EMBL" id="ACJX03000001">
    <property type="protein sequence ID" value="KRT34797.1"/>
    <property type="molecule type" value="Genomic_DNA"/>
</dbReference>
<dbReference type="AlphaFoldDB" id="A0A0T5X8Q0"/>
<keyword evidence="1" id="KW-1133">Transmembrane helix</keyword>
<feature type="transmembrane region" description="Helical" evidence="1">
    <location>
        <begin position="317"/>
        <end position="335"/>
    </location>
</feature>
<dbReference type="NCBIfam" id="TIGR02123">
    <property type="entry name" value="TRAP_fused"/>
    <property type="match status" value="1"/>
</dbReference>
<comment type="caution">
    <text evidence="3">The sequence shown here is derived from an EMBL/GenBank/DDBJ whole genome shotgun (WGS) entry which is preliminary data.</text>
</comment>
<evidence type="ECO:0000256" key="1">
    <source>
        <dbReference type="SAM" id="Phobius"/>
    </source>
</evidence>
<feature type="transmembrane region" description="Helical" evidence="1">
    <location>
        <begin position="252"/>
        <end position="269"/>
    </location>
</feature>
<feature type="transmembrane region" description="Helical" evidence="1">
    <location>
        <begin position="563"/>
        <end position="593"/>
    </location>
</feature>
<feature type="transmembrane region" description="Helical" evidence="1">
    <location>
        <begin position="439"/>
        <end position="460"/>
    </location>
</feature>
<organism evidence="3 4">
    <name type="scientific">Acetomicrobium hydrogeniformans ATCC BAA-1850</name>
    <dbReference type="NCBI Taxonomy" id="592015"/>
    <lineage>
        <taxon>Bacteria</taxon>
        <taxon>Thermotogati</taxon>
        <taxon>Synergistota</taxon>
        <taxon>Synergistia</taxon>
        <taxon>Synergistales</taxon>
        <taxon>Acetomicrobiaceae</taxon>
        <taxon>Acetomicrobium</taxon>
    </lineage>
</organism>
<feature type="transmembrane region" description="Helical" evidence="1">
    <location>
        <begin position="103"/>
        <end position="121"/>
    </location>
</feature>
<dbReference type="Pfam" id="PF06808">
    <property type="entry name" value="DctM"/>
    <property type="match status" value="1"/>
</dbReference>
<feature type="transmembrane region" description="Helical" evidence="1">
    <location>
        <begin position="341"/>
        <end position="358"/>
    </location>
</feature>
<feature type="transmembrane region" description="Helical" evidence="1">
    <location>
        <begin position="48"/>
        <end position="66"/>
    </location>
</feature>
<feature type="transmembrane region" description="Helical" evidence="1">
    <location>
        <begin position="379"/>
        <end position="403"/>
    </location>
</feature>
<keyword evidence="1" id="KW-0812">Transmembrane</keyword>
<dbReference type="PANTHER" id="PTHR43849">
    <property type="entry name" value="BLL3936 PROTEIN"/>
    <property type="match status" value="1"/>
</dbReference>
<dbReference type="eggNOG" id="COG4666">
    <property type="taxonomic scope" value="Bacteria"/>
</dbReference>
<evidence type="ECO:0000313" key="4">
    <source>
        <dbReference type="Proteomes" id="UP000005273"/>
    </source>
</evidence>
<accession>A0A0T5X8Q0</accession>
<feature type="transmembrane region" description="Helical" evidence="1">
    <location>
        <begin position="275"/>
        <end position="296"/>
    </location>
</feature>
<feature type="transmembrane region" description="Helical" evidence="1">
    <location>
        <begin position="531"/>
        <end position="551"/>
    </location>
</feature>
<name>A0A0T5X8Q0_9BACT</name>
<feature type="transmembrane region" description="Helical" evidence="1">
    <location>
        <begin position="466"/>
        <end position="492"/>
    </location>
</feature>
<dbReference type="Proteomes" id="UP000005273">
    <property type="component" value="Unassembled WGS sequence"/>
</dbReference>
<feature type="transmembrane region" description="Helical" evidence="1">
    <location>
        <begin position="409"/>
        <end position="432"/>
    </location>
</feature>
<gene>
    <name evidence="3" type="ORF">HMPREF1705_04041</name>
</gene>
<feature type="transmembrane region" description="Helical" evidence="1">
    <location>
        <begin position="72"/>
        <end position="96"/>
    </location>
</feature>
<feature type="transmembrane region" description="Helical" evidence="1">
    <location>
        <begin position="504"/>
        <end position="525"/>
    </location>
</feature>
<dbReference type="InterPro" id="IPR010656">
    <property type="entry name" value="DctM"/>
</dbReference>